<evidence type="ECO:0000313" key="3">
    <source>
        <dbReference type="Proteomes" id="UP000003676"/>
    </source>
</evidence>
<feature type="compositionally biased region" description="Basic and acidic residues" evidence="1">
    <location>
        <begin position="36"/>
        <end position="46"/>
    </location>
</feature>
<dbReference type="HOGENOM" id="CLU_2972044_0_0_7"/>
<dbReference type="Proteomes" id="UP000003676">
    <property type="component" value="Unassembled WGS sequence"/>
</dbReference>
<reference evidence="2 3" key="1">
    <citation type="submission" date="2008-10" db="EMBL/GenBank/DDBJ databases">
        <title>Draft genome sequence of Desulvovibrio piger (ATCC 29098).</title>
        <authorList>
            <person name="Sudarsanam P."/>
            <person name="Ley R."/>
            <person name="Guruge J."/>
            <person name="Turnbaugh P.J."/>
            <person name="Mahowald M."/>
            <person name="Liep D."/>
            <person name="Gordon J."/>
        </authorList>
    </citation>
    <scope>NUCLEOTIDE SEQUENCE [LARGE SCALE GENOMIC DNA]</scope>
    <source>
        <strain evidence="2 3">ATCC 29098</strain>
    </source>
</reference>
<accession>B6WU28</accession>
<proteinExistence type="predicted"/>
<name>B6WU28_9BACT</name>
<evidence type="ECO:0000313" key="2">
    <source>
        <dbReference type="EMBL" id="EEB33524.1"/>
    </source>
</evidence>
<dbReference type="AlphaFoldDB" id="B6WU28"/>
<feature type="compositionally biased region" description="Basic residues" evidence="1">
    <location>
        <begin position="47"/>
        <end position="58"/>
    </location>
</feature>
<reference evidence="2 3" key="2">
    <citation type="submission" date="2008-10" db="EMBL/GenBank/DDBJ databases">
        <authorList>
            <person name="Fulton L."/>
            <person name="Clifton S."/>
            <person name="Fulton B."/>
            <person name="Xu J."/>
            <person name="Minx P."/>
            <person name="Pepin K.H."/>
            <person name="Johnson M."/>
            <person name="Bhonagiri V."/>
            <person name="Nash W.E."/>
            <person name="Mardis E.R."/>
            <person name="Wilson R.K."/>
        </authorList>
    </citation>
    <scope>NUCLEOTIDE SEQUENCE [LARGE SCALE GENOMIC DNA]</scope>
    <source>
        <strain evidence="2 3">ATCC 29098</strain>
    </source>
</reference>
<organism evidence="2 3">
    <name type="scientific">Desulfovibrio piger ATCC 29098</name>
    <dbReference type="NCBI Taxonomy" id="411464"/>
    <lineage>
        <taxon>Bacteria</taxon>
        <taxon>Pseudomonadati</taxon>
        <taxon>Thermodesulfobacteriota</taxon>
        <taxon>Desulfovibrionia</taxon>
        <taxon>Desulfovibrionales</taxon>
        <taxon>Desulfovibrionaceae</taxon>
        <taxon>Desulfovibrio</taxon>
    </lineage>
</organism>
<evidence type="ECO:0000256" key="1">
    <source>
        <dbReference type="SAM" id="MobiDB-lite"/>
    </source>
</evidence>
<gene>
    <name evidence="2" type="ORF">DESPIG_01586</name>
</gene>
<dbReference type="EMBL" id="ABXU01000040">
    <property type="protein sequence ID" value="EEB33524.1"/>
    <property type="molecule type" value="Genomic_DNA"/>
</dbReference>
<comment type="caution">
    <text evidence="2">The sequence shown here is derived from an EMBL/GenBank/DDBJ whole genome shotgun (WGS) entry which is preliminary data.</text>
</comment>
<feature type="region of interest" description="Disordered" evidence="1">
    <location>
        <begin position="36"/>
        <end position="58"/>
    </location>
</feature>
<protein>
    <submittedName>
        <fullName evidence="2">Uncharacterized protein</fullName>
    </submittedName>
</protein>
<sequence>MMMTAGAEAAGIMEGKIHDAGLAGAAQQCRLKGRTEKLRKEADQMKAKHGRTVTQKRT</sequence>